<gene>
    <name evidence="1" type="ORF">JJB74_03305</name>
</gene>
<name>A0A934SVT9_9BURK</name>
<accession>A0A934SVT9</accession>
<dbReference type="EMBL" id="JAEPBG010000001">
    <property type="protein sequence ID" value="MBK4733634.1"/>
    <property type="molecule type" value="Genomic_DNA"/>
</dbReference>
<evidence type="ECO:0000313" key="2">
    <source>
        <dbReference type="Proteomes" id="UP000622890"/>
    </source>
</evidence>
<sequence>MAGMIENGHYGFAVQAVAMAVLRYPQMLPSQLDMQQVSLSHLRSVFELCARNKEDLPLILETGKKACAAGNQHIVNLLPFWQKVLEKCTPAERYRILHQLASGHYPIEGTPSSADLAFMKSMAELAKFLRDGDKPDYLNLLVKNVDMPINEAGLKLFEPIKAVAARIPEEFSHRLRLEKIEARVDS</sequence>
<evidence type="ECO:0000313" key="1">
    <source>
        <dbReference type="EMBL" id="MBK4733634.1"/>
    </source>
</evidence>
<reference evidence="1" key="1">
    <citation type="submission" date="2021-01" db="EMBL/GenBank/DDBJ databases">
        <title>Genome sequence of strain Noviherbaspirillum sp. DKR-6.</title>
        <authorList>
            <person name="Chaudhary D.K."/>
        </authorList>
    </citation>
    <scope>NUCLEOTIDE SEQUENCE</scope>
    <source>
        <strain evidence="1">DKR-6</strain>
    </source>
</reference>
<protein>
    <submittedName>
        <fullName evidence="1">Uncharacterized protein</fullName>
    </submittedName>
</protein>
<proteinExistence type="predicted"/>
<organism evidence="1 2">
    <name type="scientific">Noviherbaspirillum pedocola</name>
    <dbReference type="NCBI Taxonomy" id="2801341"/>
    <lineage>
        <taxon>Bacteria</taxon>
        <taxon>Pseudomonadati</taxon>
        <taxon>Pseudomonadota</taxon>
        <taxon>Betaproteobacteria</taxon>
        <taxon>Burkholderiales</taxon>
        <taxon>Oxalobacteraceae</taxon>
        <taxon>Noviherbaspirillum</taxon>
    </lineage>
</organism>
<keyword evidence="2" id="KW-1185">Reference proteome</keyword>
<dbReference type="Proteomes" id="UP000622890">
    <property type="component" value="Unassembled WGS sequence"/>
</dbReference>
<comment type="caution">
    <text evidence="1">The sequence shown here is derived from an EMBL/GenBank/DDBJ whole genome shotgun (WGS) entry which is preliminary data.</text>
</comment>
<dbReference type="AlphaFoldDB" id="A0A934SVT9"/>
<dbReference type="RefSeq" id="WP_200590370.1">
    <property type="nucleotide sequence ID" value="NZ_JAEPBG010000001.1"/>
</dbReference>